<feature type="domain" description="Protein kinase" evidence="3">
    <location>
        <begin position="39"/>
        <end position="294"/>
    </location>
</feature>
<dbReference type="GeneID" id="94831975"/>
<keyword evidence="5" id="KW-1185">Reference proteome</keyword>
<dbReference type="FunFam" id="1.10.510.10:FF:000956">
    <property type="entry name" value="CAMK family protein kinase"/>
    <property type="match status" value="1"/>
</dbReference>
<dbReference type="VEuPathDB" id="TrichDB:TRFO_13471"/>
<dbReference type="Pfam" id="PF00069">
    <property type="entry name" value="Pkinase"/>
    <property type="match status" value="1"/>
</dbReference>
<dbReference type="FunFam" id="3.30.200.20:FF:000042">
    <property type="entry name" value="Aurora kinase A"/>
    <property type="match status" value="1"/>
</dbReference>
<sequence length="343" mass="39243">MFFHKTSLKNPSQNHKINMLTEVSEAGFNVTTPINVGNYHIESRISSGSFSVVFLVHHVSTHEKFAMKVVNRARMIEASTIYQLEQELRIMETSSHPNIVKLQEIIYSPENVYIIMELCKCDLLSEIADNGILDKYEINRLFSQILNGLSYLHNKGIAHHDLKPENILLDKDRNIKLTDFGSAFTKTPPKTAFGGTLYYMAPEVFKESDYDYKKADIWTLGIILYVLTTSSFPWPTLESDIETLKRILNVDFHIPFYIDQEFALIIERCLQLDPEKRPTLNQLMTKTERGIPLINTKGKKRLIASNISTSILVTQANYIIRPKIRKIRNSSSLKVGFPVGKTS</sequence>
<keyword evidence="4" id="KW-0418">Kinase</keyword>
<dbReference type="Proteomes" id="UP000179807">
    <property type="component" value="Unassembled WGS sequence"/>
</dbReference>
<dbReference type="SMART" id="SM00220">
    <property type="entry name" value="S_TKc"/>
    <property type="match status" value="1"/>
</dbReference>
<dbReference type="PANTHER" id="PTHR24346">
    <property type="entry name" value="MAP/MICROTUBULE AFFINITY-REGULATING KINASE"/>
    <property type="match status" value="1"/>
</dbReference>
<dbReference type="InterPro" id="IPR008271">
    <property type="entry name" value="Ser/Thr_kinase_AS"/>
</dbReference>
<dbReference type="Gene3D" id="1.10.510.10">
    <property type="entry name" value="Transferase(Phosphotransferase) domain 1"/>
    <property type="match status" value="1"/>
</dbReference>
<dbReference type="OrthoDB" id="6513151at2759"/>
<evidence type="ECO:0000256" key="2">
    <source>
        <dbReference type="ARBA" id="ARBA00022840"/>
    </source>
</evidence>
<dbReference type="GO" id="GO:0035556">
    <property type="term" value="P:intracellular signal transduction"/>
    <property type="evidence" value="ECO:0007669"/>
    <property type="project" value="TreeGrafter"/>
</dbReference>
<protein>
    <submittedName>
        <fullName evidence="4">CAMK family protein kinase</fullName>
    </submittedName>
</protein>
<dbReference type="PROSITE" id="PS50011">
    <property type="entry name" value="PROTEIN_KINASE_DOM"/>
    <property type="match status" value="1"/>
</dbReference>
<dbReference type="PANTHER" id="PTHR24346:SF30">
    <property type="entry name" value="MATERNAL EMBRYONIC LEUCINE ZIPPER KINASE"/>
    <property type="match status" value="1"/>
</dbReference>
<dbReference type="GO" id="GO:0005737">
    <property type="term" value="C:cytoplasm"/>
    <property type="evidence" value="ECO:0007669"/>
    <property type="project" value="TreeGrafter"/>
</dbReference>
<accession>A0A1J4L2F1</accession>
<evidence type="ECO:0000313" key="4">
    <source>
        <dbReference type="EMBL" id="OHT16140.1"/>
    </source>
</evidence>
<keyword evidence="1" id="KW-0547">Nucleotide-binding</keyword>
<gene>
    <name evidence="4" type="ORF">TRFO_13471</name>
</gene>
<evidence type="ECO:0000256" key="1">
    <source>
        <dbReference type="ARBA" id="ARBA00022741"/>
    </source>
</evidence>
<keyword evidence="2" id="KW-0067">ATP-binding</keyword>
<evidence type="ECO:0000313" key="5">
    <source>
        <dbReference type="Proteomes" id="UP000179807"/>
    </source>
</evidence>
<dbReference type="GO" id="GO:0005524">
    <property type="term" value="F:ATP binding"/>
    <property type="evidence" value="ECO:0007669"/>
    <property type="project" value="UniProtKB-KW"/>
</dbReference>
<dbReference type="SUPFAM" id="SSF56112">
    <property type="entry name" value="Protein kinase-like (PK-like)"/>
    <property type="match status" value="1"/>
</dbReference>
<dbReference type="InterPro" id="IPR000719">
    <property type="entry name" value="Prot_kinase_dom"/>
</dbReference>
<comment type="caution">
    <text evidence="4">The sequence shown here is derived from an EMBL/GenBank/DDBJ whole genome shotgun (WGS) entry which is preliminary data.</text>
</comment>
<dbReference type="RefSeq" id="XP_068369276.1">
    <property type="nucleotide sequence ID" value="XM_068497271.1"/>
</dbReference>
<evidence type="ECO:0000259" key="3">
    <source>
        <dbReference type="PROSITE" id="PS50011"/>
    </source>
</evidence>
<dbReference type="EMBL" id="MLAK01000145">
    <property type="protein sequence ID" value="OHT16140.1"/>
    <property type="molecule type" value="Genomic_DNA"/>
</dbReference>
<dbReference type="GO" id="GO:0004674">
    <property type="term" value="F:protein serine/threonine kinase activity"/>
    <property type="evidence" value="ECO:0007669"/>
    <property type="project" value="TreeGrafter"/>
</dbReference>
<organism evidence="4 5">
    <name type="scientific">Tritrichomonas foetus</name>
    <dbReference type="NCBI Taxonomy" id="1144522"/>
    <lineage>
        <taxon>Eukaryota</taxon>
        <taxon>Metamonada</taxon>
        <taxon>Parabasalia</taxon>
        <taxon>Tritrichomonadida</taxon>
        <taxon>Tritrichomonadidae</taxon>
        <taxon>Tritrichomonas</taxon>
    </lineage>
</organism>
<dbReference type="InterPro" id="IPR011009">
    <property type="entry name" value="Kinase-like_dom_sf"/>
</dbReference>
<keyword evidence="4" id="KW-0808">Transferase</keyword>
<proteinExistence type="predicted"/>
<reference evidence="4" key="1">
    <citation type="submission" date="2016-10" db="EMBL/GenBank/DDBJ databases">
        <authorList>
            <person name="Benchimol M."/>
            <person name="Almeida L.G."/>
            <person name="Vasconcelos A.T."/>
            <person name="Perreira-Neves A."/>
            <person name="Rosa I.A."/>
            <person name="Tasca T."/>
            <person name="Bogo M.R."/>
            <person name="de Souza W."/>
        </authorList>
    </citation>
    <scope>NUCLEOTIDE SEQUENCE [LARGE SCALE GENOMIC DNA]</scope>
    <source>
        <strain evidence="4">K</strain>
    </source>
</reference>
<dbReference type="PROSITE" id="PS00108">
    <property type="entry name" value="PROTEIN_KINASE_ST"/>
    <property type="match status" value="1"/>
</dbReference>
<name>A0A1J4L2F1_9EUKA</name>
<dbReference type="AlphaFoldDB" id="A0A1J4L2F1"/>